<sequence length="128" mass="14713">MKNLLLTLIILSSNITSNATTIDGAKPLYDKVYRTDRVGDSYHFLLLNKHGEYYHLLTNKTNALSASELKSPRLLEILKKKQAWGKAFPKNGKYTISKGKLYTKLLWNPIKIISSKKIQYLNKIFLIK</sequence>
<dbReference type="AlphaFoldDB" id="A0A6S6TWM4"/>
<accession>A0A6S6TWM4</accession>
<protein>
    <submittedName>
        <fullName evidence="1">Uncharacterized protein</fullName>
    </submittedName>
</protein>
<gene>
    <name evidence="1" type="ORF">HELGO_WM7007</name>
</gene>
<reference evidence="1" key="1">
    <citation type="submission" date="2020-01" db="EMBL/GenBank/DDBJ databases">
        <authorList>
            <person name="Meier V. D."/>
            <person name="Meier V D."/>
        </authorList>
    </citation>
    <scope>NUCLEOTIDE SEQUENCE</scope>
    <source>
        <strain evidence="1">HLG_WM_MAG_05</strain>
    </source>
</reference>
<evidence type="ECO:0000313" key="1">
    <source>
        <dbReference type="EMBL" id="CAA6825052.1"/>
    </source>
</evidence>
<dbReference type="EMBL" id="CACVAU010000079">
    <property type="protein sequence ID" value="CAA6825052.1"/>
    <property type="molecule type" value="Genomic_DNA"/>
</dbReference>
<name>A0A6S6TWM4_9BACT</name>
<proteinExistence type="predicted"/>
<organism evidence="1">
    <name type="scientific">uncultured Sulfurovum sp</name>
    <dbReference type="NCBI Taxonomy" id="269237"/>
    <lineage>
        <taxon>Bacteria</taxon>
        <taxon>Pseudomonadati</taxon>
        <taxon>Campylobacterota</taxon>
        <taxon>Epsilonproteobacteria</taxon>
        <taxon>Campylobacterales</taxon>
        <taxon>Sulfurovaceae</taxon>
        <taxon>Sulfurovum</taxon>
        <taxon>environmental samples</taxon>
    </lineage>
</organism>